<sequence>MSLPAPLAGFLATVLLAAAALCAVSLWRRRARHERAAAAAEANHVVMGLGMAAMVLPATADLVPPTAGAVAFGALGVVWAARLLALRHRERPLGSPVGGDRCGAHPTHLLLSNAAMAVMYVIMVPAGGMAGMSHGAGHAGHGAAAASTPLALSAVATALALYLVVHTVATVAVLVRLRAPATVTAGGGTAGGGTAGGGTAGGGTVGGGGAGFGSALGRAVDAPAVQLGCQAVTGAAMALMLLVH</sequence>
<dbReference type="RefSeq" id="WP_274190582.1">
    <property type="nucleotide sequence ID" value="NZ_BAABHN010000038.1"/>
</dbReference>
<reference evidence="3" key="1">
    <citation type="journal article" date="2019" name="Int. J. Syst. Evol. Microbiol.">
        <title>The Global Catalogue of Microorganisms (GCM) 10K type strain sequencing project: providing services to taxonomists for standard genome sequencing and annotation.</title>
        <authorList>
            <consortium name="The Broad Institute Genomics Platform"/>
            <consortium name="The Broad Institute Genome Sequencing Center for Infectious Disease"/>
            <person name="Wu L."/>
            <person name="Ma J."/>
        </authorList>
    </citation>
    <scope>NUCLEOTIDE SEQUENCE [LARGE SCALE GENOMIC DNA]</scope>
    <source>
        <strain evidence="3">CCUG 50347</strain>
    </source>
</reference>
<dbReference type="Proteomes" id="UP001595909">
    <property type="component" value="Unassembled WGS sequence"/>
</dbReference>
<keyword evidence="1" id="KW-1133">Transmembrane helix</keyword>
<gene>
    <name evidence="2" type="ORF">ACFPEL_17070</name>
</gene>
<organism evidence="2 3">
    <name type="scientific">Actinomycetospora chibensis</name>
    <dbReference type="NCBI Taxonomy" id="663606"/>
    <lineage>
        <taxon>Bacteria</taxon>
        <taxon>Bacillati</taxon>
        <taxon>Actinomycetota</taxon>
        <taxon>Actinomycetes</taxon>
        <taxon>Pseudonocardiales</taxon>
        <taxon>Pseudonocardiaceae</taxon>
        <taxon>Actinomycetospora</taxon>
    </lineage>
</organism>
<keyword evidence="3" id="KW-1185">Reference proteome</keyword>
<accession>A0ABV9RK32</accession>
<feature type="transmembrane region" description="Helical" evidence="1">
    <location>
        <begin position="66"/>
        <end position="86"/>
    </location>
</feature>
<protein>
    <submittedName>
        <fullName evidence="2">DUF5134 domain-containing protein</fullName>
    </submittedName>
</protein>
<name>A0ABV9RK32_9PSEU</name>
<proteinExistence type="predicted"/>
<comment type="caution">
    <text evidence="2">The sequence shown here is derived from an EMBL/GenBank/DDBJ whole genome shotgun (WGS) entry which is preliminary data.</text>
</comment>
<keyword evidence="1" id="KW-0812">Transmembrane</keyword>
<dbReference type="InterPro" id="IPR033458">
    <property type="entry name" value="DUF5134"/>
</dbReference>
<evidence type="ECO:0000313" key="2">
    <source>
        <dbReference type="EMBL" id="MFC4834130.1"/>
    </source>
</evidence>
<dbReference type="EMBL" id="JBHSIM010000038">
    <property type="protein sequence ID" value="MFC4834130.1"/>
    <property type="molecule type" value="Genomic_DNA"/>
</dbReference>
<evidence type="ECO:0000313" key="3">
    <source>
        <dbReference type="Proteomes" id="UP001595909"/>
    </source>
</evidence>
<feature type="transmembrane region" description="Helical" evidence="1">
    <location>
        <begin position="6"/>
        <end position="27"/>
    </location>
</feature>
<keyword evidence="1" id="KW-0472">Membrane</keyword>
<feature type="transmembrane region" description="Helical" evidence="1">
    <location>
        <begin position="150"/>
        <end position="175"/>
    </location>
</feature>
<feature type="transmembrane region" description="Helical" evidence="1">
    <location>
        <begin position="39"/>
        <end position="60"/>
    </location>
</feature>
<feature type="transmembrane region" description="Helical" evidence="1">
    <location>
        <begin position="107"/>
        <end position="130"/>
    </location>
</feature>
<dbReference type="Pfam" id="PF17197">
    <property type="entry name" value="DUF5134"/>
    <property type="match status" value="1"/>
</dbReference>
<evidence type="ECO:0000256" key="1">
    <source>
        <dbReference type="SAM" id="Phobius"/>
    </source>
</evidence>